<organism evidence="2 3">
    <name type="scientific">Pseudovirgaria hyperparasitica</name>
    <dbReference type="NCBI Taxonomy" id="470096"/>
    <lineage>
        <taxon>Eukaryota</taxon>
        <taxon>Fungi</taxon>
        <taxon>Dikarya</taxon>
        <taxon>Ascomycota</taxon>
        <taxon>Pezizomycotina</taxon>
        <taxon>Dothideomycetes</taxon>
        <taxon>Dothideomycetes incertae sedis</taxon>
        <taxon>Acrospermales</taxon>
        <taxon>Acrospermaceae</taxon>
        <taxon>Pseudovirgaria</taxon>
    </lineage>
</organism>
<dbReference type="Proteomes" id="UP000799437">
    <property type="component" value="Unassembled WGS sequence"/>
</dbReference>
<accession>A0A6A6WN19</accession>
<feature type="region of interest" description="Disordered" evidence="1">
    <location>
        <begin position="1"/>
        <end position="56"/>
    </location>
</feature>
<proteinExistence type="predicted"/>
<gene>
    <name evidence="2" type="ORF">EJ05DRAFT_42131</name>
</gene>
<feature type="compositionally biased region" description="Basic residues" evidence="1">
    <location>
        <begin position="17"/>
        <end position="29"/>
    </location>
</feature>
<dbReference type="GeneID" id="54482525"/>
<protein>
    <submittedName>
        <fullName evidence="2">Uncharacterized protein</fullName>
    </submittedName>
</protein>
<sequence>MDPSMVEQSSPMLHPSSSKHHPPVHHHHIHDPFKHNTLSHAFLPEPPRRHSRSQECRFSDPSLAIHALSHISYMSRPVLSVLTMRRGHQSLVVARRIPHTPLYCSLA</sequence>
<reference evidence="2" key="1">
    <citation type="journal article" date="2020" name="Stud. Mycol.">
        <title>101 Dothideomycetes genomes: a test case for predicting lifestyles and emergence of pathogens.</title>
        <authorList>
            <person name="Haridas S."/>
            <person name="Albert R."/>
            <person name="Binder M."/>
            <person name="Bloem J."/>
            <person name="Labutti K."/>
            <person name="Salamov A."/>
            <person name="Andreopoulos B."/>
            <person name="Baker S."/>
            <person name="Barry K."/>
            <person name="Bills G."/>
            <person name="Bluhm B."/>
            <person name="Cannon C."/>
            <person name="Castanera R."/>
            <person name="Culley D."/>
            <person name="Daum C."/>
            <person name="Ezra D."/>
            <person name="Gonzalez J."/>
            <person name="Henrissat B."/>
            <person name="Kuo A."/>
            <person name="Liang C."/>
            <person name="Lipzen A."/>
            <person name="Lutzoni F."/>
            <person name="Magnuson J."/>
            <person name="Mondo S."/>
            <person name="Nolan M."/>
            <person name="Ohm R."/>
            <person name="Pangilinan J."/>
            <person name="Park H.-J."/>
            <person name="Ramirez L."/>
            <person name="Alfaro M."/>
            <person name="Sun H."/>
            <person name="Tritt A."/>
            <person name="Yoshinaga Y."/>
            <person name="Zwiers L.-H."/>
            <person name="Turgeon B."/>
            <person name="Goodwin S."/>
            <person name="Spatafora J."/>
            <person name="Crous P."/>
            <person name="Grigoriev I."/>
        </authorList>
    </citation>
    <scope>NUCLEOTIDE SEQUENCE</scope>
    <source>
        <strain evidence="2">CBS 121739</strain>
    </source>
</reference>
<dbReference type="RefSeq" id="XP_033605974.1">
    <property type="nucleotide sequence ID" value="XM_033741471.1"/>
</dbReference>
<dbReference type="EMBL" id="ML996565">
    <property type="protein sequence ID" value="KAF2763523.1"/>
    <property type="molecule type" value="Genomic_DNA"/>
</dbReference>
<dbReference type="AlphaFoldDB" id="A0A6A6WN19"/>
<feature type="compositionally biased region" description="Basic and acidic residues" evidence="1">
    <location>
        <begin position="46"/>
        <end position="56"/>
    </location>
</feature>
<evidence type="ECO:0000313" key="3">
    <source>
        <dbReference type="Proteomes" id="UP000799437"/>
    </source>
</evidence>
<evidence type="ECO:0000313" key="2">
    <source>
        <dbReference type="EMBL" id="KAF2763523.1"/>
    </source>
</evidence>
<keyword evidence="3" id="KW-1185">Reference proteome</keyword>
<evidence type="ECO:0000256" key="1">
    <source>
        <dbReference type="SAM" id="MobiDB-lite"/>
    </source>
</evidence>
<name>A0A6A6WN19_9PEZI</name>